<evidence type="ECO:0000313" key="3">
    <source>
        <dbReference type="EnsemblMetazoa" id="GMOY012245-PA"/>
    </source>
</evidence>
<sequence length="92" mass="10472">MCLAMCMLAGPIARVSSCCSAFLLTTFAMTDIHRQRHRHYFLLRLEGNRTITYTVSSSVIQCMFCTRVSRLLTCNSTTNDNLAMFSLYLLYA</sequence>
<dbReference type="VEuPathDB" id="VectorBase:GMOY012245"/>
<dbReference type="Proteomes" id="UP000092444">
    <property type="component" value="Unassembled WGS sequence"/>
</dbReference>
<dbReference type="AlphaFoldDB" id="D3TSH1"/>
<keyword evidence="1" id="KW-0732">Signal</keyword>
<accession>D3TSH1</accession>
<reference evidence="3" key="5">
    <citation type="submission" date="2016-07" db="UniProtKB">
        <authorList>
            <consortium name="VectorBase"/>
        </authorList>
    </citation>
    <scope>IDENTIFICATION</scope>
    <source>
        <strain evidence="3">Yale</strain>
    </source>
</reference>
<reference evidence="3" key="6">
    <citation type="submission" date="2020-05" db="UniProtKB">
        <authorList>
            <consortium name="EnsemblMetazoa"/>
        </authorList>
    </citation>
    <scope>IDENTIFICATION</scope>
    <source>
        <strain evidence="3">Yale</strain>
    </source>
</reference>
<feature type="signal peptide" evidence="1">
    <location>
        <begin position="1"/>
        <end position="17"/>
    </location>
</feature>
<evidence type="ECO:0000256" key="1">
    <source>
        <dbReference type="SAM" id="SignalP"/>
    </source>
</evidence>
<reference evidence="3 4" key="3">
    <citation type="submission" date="2014-03" db="EMBL/GenBank/DDBJ databases">
        <title>Genome Sequence of the Tsetse Fly (Glossina morsitans): Vector of African Trypanosomiasis.</title>
        <authorList>
            <consortium name="International Glossina Genome Initiative W.H.O."/>
            <person name="Lawson D."/>
        </authorList>
    </citation>
    <scope>NUCLEOTIDE SEQUENCE [LARGE SCALE GENOMIC DNA]</scope>
    <source>
        <strain evidence="3 4">Yale</strain>
    </source>
</reference>
<reference evidence="2" key="2">
    <citation type="submission" date="2010-01" db="EMBL/GenBank/DDBJ databases">
        <authorList>
            <consortium name="International Glossina Genome Initiative"/>
            <person name="da Silva J."/>
            <person name="Ribeiro J.M.C."/>
            <person name="Abbeele J.V."/>
            <person name="Attardo G."/>
            <person name="Hao Z."/>
            <person name="Haines L.R."/>
            <person name="Soares M.B."/>
            <person name="Berriman M."/>
            <person name="Aksoy S."/>
            <person name="Lehane M.J."/>
        </authorList>
    </citation>
    <scope>NUCLEOTIDE SEQUENCE</scope>
    <source>
        <tissue evidence="2">Salivary gland</tissue>
    </source>
</reference>
<evidence type="ECO:0000313" key="2">
    <source>
        <dbReference type="EMBL" id="ADD20649.1"/>
    </source>
</evidence>
<proteinExistence type="evidence at transcript level"/>
<dbReference type="EMBL" id="CCAG010009895">
    <property type="status" value="NOT_ANNOTATED_CDS"/>
    <property type="molecule type" value="Genomic_DNA"/>
</dbReference>
<evidence type="ECO:0000313" key="4">
    <source>
        <dbReference type="Proteomes" id="UP000092444"/>
    </source>
</evidence>
<keyword evidence="4" id="KW-1185">Reference proteome</keyword>
<organism evidence="2">
    <name type="scientific">Glossina morsitans morsitans</name>
    <name type="common">Savannah tsetse fly</name>
    <dbReference type="NCBI Taxonomy" id="37546"/>
    <lineage>
        <taxon>Eukaryota</taxon>
        <taxon>Metazoa</taxon>
        <taxon>Ecdysozoa</taxon>
        <taxon>Arthropoda</taxon>
        <taxon>Hexapoda</taxon>
        <taxon>Insecta</taxon>
        <taxon>Pterygota</taxon>
        <taxon>Neoptera</taxon>
        <taxon>Endopterygota</taxon>
        <taxon>Diptera</taxon>
        <taxon>Brachycera</taxon>
        <taxon>Muscomorpha</taxon>
        <taxon>Hippoboscoidea</taxon>
        <taxon>Glossinidae</taxon>
        <taxon>Glossina</taxon>
    </lineage>
</organism>
<dbReference type="EnsemblMetazoa" id="GMOY012245-RA">
    <property type="protein sequence ID" value="GMOY012245-PA"/>
    <property type="gene ID" value="GMOY012245"/>
</dbReference>
<dbReference type="EMBL" id="EZ424373">
    <property type="protein sequence ID" value="ADD20649.1"/>
    <property type="molecule type" value="mRNA"/>
</dbReference>
<feature type="chain" id="PRO_5014569830" evidence="1">
    <location>
        <begin position="18"/>
        <end position="92"/>
    </location>
</feature>
<reference evidence="3" key="4">
    <citation type="submission" date="2014-03" db="EMBL/GenBank/DDBJ databases">
        <title>Genome Sequence of the Tsetse Fly (Glossina morsitans): Vector of African Trypanosomiasis.</title>
        <authorList>
            <person name="Lawson D."/>
        </authorList>
    </citation>
    <scope>NUCLEOTIDE SEQUENCE [LARGE SCALE GENOMIC DNA]</scope>
    <source>
        <strain evidence="3">Yale</strain>
    </source>
</reference>
<reference evidence="2" key="1">
    <citation type="journal article" date="2010" name="BMC Genomics">
        <title>An insight into the sialome of Glossina morsitans morsitans.</title>
        <authorList>
            <person name="Alves-Silva J."/>
            <person name="Ribeiro J.M."/>
            <person name="Van Den Abbeele J."/>
            <person name="Attardo G."/>
            <person name="Hao Z."/>
            <person name="Haines L.R."/>
            <person name="Soares M.B."/>
            <person name="Berriman M."/>
            <person name="Aksoy S."/>
            <person name="Lehane M.J."/>
        </authorList>
    </citation>
    <scope>NUCLEOTIDE SEQUENCE</scope>
    <source>
        <tissue evidence="2">Salivary gland</tissue>
    </source>
</reference>
<protein>
    <submittedName>
        <fullName evidence="2 3">Hypothetical secreted protein</fullName>
    </submittedName>
</protein>
<name>D3TSH1_GLOMM</name>